<evidence type="ECO:0000256" key="6">
    <source>
        <dbReference type="ARBA" id="ARBA00022827"/>
    </source>
</evidence>
<dbReference type="SUPFAM" id="SSF143631">
    <property type="entry name" value="ApbE-like"/>
    <property type="match status" value="1"/>
</dbReference>
<dbReference type="PANTHER" id="PTHR30040:SF2">
    <property type="entry name" value="FAD:PROTEIN FMN TRANSFERASE"/>
    <property type="match status" value="1"/>
</dbReference>
<evidence type="ECO:0000256" key="10">
    <source>
        <dbReference type="PIRNR" id="PIRNR006268"/>
    </source>
</evidence>
<comment type="similarity">
    <text evidence="10">Belongs to the ApbE family.</text>
</comment>
<reference evidence="12 13" key="1">
    <citation type="submission" date="2019-07" db="EMBL/GenBank/DDBJ databases">
        <title>Whole genome shotgun sequence of Brevifollis gellanilyticus NBRC 108608.</title>
        <authorList>
            <person name="Hosoyama A."/>
            <person name="Uohara A."/>
            <person name="Ohji S."/>
            <person name="Ichikawa N."/>
        </authorList>
    </citation>
    <scope>NUCLEOTIDE SEQUENCE [LARGE SCALE GENOMIC DNA]</scope>
    <source>
        <strain evidence="12 13">NBRC 108608</strain>
    </source>
</reference>
<evidence type="ECO:0000256" key="5">
    <source>
        <dbReference type="ARBA" id="ARBA00022723"/>
    </source>
</evidence>
<evidence type="ECO:0000256" key="1">
    <source>
        <dbReference type="ARBA" id="ARBA00011955"/>
    </source>
</evidence>
<keyword evidence="5 10" id="KW-0479">Metal-binding</keyword>
<dbReference type="EMBL" id="BKAG01000051">
    <property type="protein sequence ID" value="GEP45526.1"/>
    <property type="molecule type" value="Genomic_DNA"/>
</dbReference>
<dbReference type="Pfam" id="PF02424">
    <property type="entry name" value="ApbE"/>
    <property type="match status" value="1"/>
</dbReference>
<evidence type="ECO:0000256" key="8">
    <source>
        <dbReference type="ARBA" id="ARBA00031306"/>
    </source>
</evidence>
<evidence type="ECO:0000313" key="12">
    <source>
        <dbReference type="EMBL" id="GEP45526.1"/>
    </source>
</evidence>
<keyword evidence="6 10" id="KW-0274">FAD</keyword>
<sequence>MPATNTIQRCQPLLGTFVEITLTGARSEAKLHEQAGKAFEMIRSVQRMMSFHDTDSDVSRLNRCGHVAPLQVHPWTYHVLEQAVQLSRETEGAFDITVAPRLVRSGLLPRHTQVSSLVEAGRWEDIALLGGRAVSFRQPLQVDLGGIAKGFAVDKAVEYLSTLGLSGAIVNAGGDMRVLGQADSRVAIRDPRDPHRVAVPAVMLRPALATSAAYFVKAASGLQKASAIMHPRTGKPMKSNLSVSVFAKTCIEADALTKAVLLAPQKLWNQVLAARDSVALLLTKQGEQVMFPV</sequence>
<accession>A0A512MFQ0</accession>
<keyword evidence="7 10" id="KW-0460">Magnesium</keyword>
<keyword evidence="3 10" id="KW-0285">Flavoprotein</keyword>
<comment type="caution">
    <text evidence="12">The sequence shown here is derived from an EMBL/GenBank/DDBJ whole genome shotgun (WGS) entry which is preliminary data.</text>
</comment>
<keyword evidence="13" id="KW-1185">Reference proteome</keyword>
<evidence type="ECO:0000256" key="4">
    <source>
        <dbReference type="ARBA" id="ARBA00022679"/>
    </source>
</evidence>
<proteinExistence type="inferred from homology"/>
<feature type="binding site" evidence="11">
    <location>
        <position position="146"/>
    </location>
    <ligand>
        <name>Mg(2+)</name>
        <dbReference type="ChEBI" id="CHEBI:18420"/>
    </ligand>
</feature>
<dbReference type="GO" id="GO:0016740">
    <property type="term" value="F:transferase activity"/>
    <property type="evidence" value="ECO:0007669"/>
    <property type="project" value="UniProtKB-UniRule"/>
</dbReference>
<dbReference type="OrthoDB" id="9778595at2"/>
<dbReference type="InterPro" id="IPR024932">
    <property type="entry name" value="ApbE"/>
</dbReference>
<dbReference type="InterPro" id="IPR003374">
    <property type="entry name" value="ApbE-like_sf"/>
</dbReference>
<name>A0A512MFQ0_9BACT</name>
<feature type="binding site" evidence="11">
    <location>
        <position position="254"/>
    </location>
    <ligand>
        <name>Mg(2+)</name>
        <dbReference type="ChEBI" id="CHEBI:18420"/>
    </ligand>
</feature>
<evidence type="ECO:0000256" key="7">
    <source>
        <dbReference type="ARBA" id="ARBA00022842"/>
    </source>
</evidence>
<dbReference type="Proteomes" id="UP000321577">
    <property type="component" value="Unassembled WGS sequence"/>
</dbReference>
<dbReference type="GO" id="GO:0046872">
    <property type="term" value="F:metal ion binding"/>
    <property type="evidence" value="ECO:0007669"/>
    <property type="project" value="UniProtKB-UniRule"/>
</dbReference>
<organism evidence="12 13">
    <name type="scientific">Brevifollis gellanilyticus</name>
    <dbReference type="NCBI Taxonomy" id="748831"/>
    <lineage>
        <taxon>Bacteria</taxon>
        <taxon>Pseudomonadati</taxon>
        <taxon>Verrucomicrobiota</taxon>
        <taxon>Verrucomicrobiia</taxon>
        <taxon>Verrucomicrobiales</taxon>
        <taxon>Verrucomicrobiaceae</taxon>
    </lineage>
</organism>
<dbReference type="PIRSF" id="PIRSF006268">
    <property type="entry name" value="ApbE"/>
    <property type="match status" value="1"/>
</dbReference>
<evidence type="ECO:0000256" key="2">
    <source>
        <dbReference type="ARBA" id="ARBA00016337"/>
    </source>
</evidence>
<dbReference type="EC" id="2.7.1.180" evidence="1 10"/>
<gene>
    <name evidence="12" type="ORF">BGE01nite_48170</name>
</gene>
<keyword evidence="4 10" id="KW-0808">Transferase</keyword>
<dbReference type="AlphaFoldDB" id="A0A512MFQ0"/>
<protein>
    <recommendedName>
        <fullName evidence="2 10">FAD:protein FMN transferase</fullName>
        <ecNumber evidence="1 10">2.7.1.180</ecNumber>
    </recommendedName>
    <alternativeName>
        <fullName evidence="8 10">Flavin transferase</fullName>
    </alternativeName>
</protein>
<dbReference type="PANTHER" id="PTHR30040">
    <property type="entry name" value="THIAMINE BIOSYNTHESIS LIPOPROTEIN APBE"/>
    <property type="match status" value="1"/>
</dbReference>
<evidence type="ECO:0000256" key="11">
    <source>
        <dbReference type="PIRSR" id="PIRSR006268-2"/>
    </source>
</evidence>
<dbReference type="RefSeq" id="WP_146854504.1">
    <property type="nucleotide sequence ID" value="NZ_BKAG01000051.1"/>
</dbReference>
<dbReference type="Gene3D" id="3.10.520.10">
    <property type="entry name" value="ApbE-like domains"/>
    <property type="match status" value="1"/>
</dbReference>
<comment type="cofactor">
    <cofactor evidence="11">
        <name>Mg(2+)</name>
        <dbReference type="ChEBI" id="CHEBI:18420"/>
    </cofactor>
    <cofactor evidence="11">
        <name>Mn(2+)</name>
        <dbReference type="ChEBI" id="CHEBI:29035"/>
    </cofactor>
    <text evidence="11">Magnesium. Can also use manganese.</text>
</comment>
<evidence type="ECO:0000313" key="13">
    <source>
        <dbReference type="Proteomes" id="UP000321577"/>
    </source>
</evidence>
<comment type="catalytic activity">
    <reaction evidence="9 10">
        <text>L-threonyl-[protein] + FAD = FMN-L-threonyl-[protein] + AMP + H(+)</text>
        <dbReference type="Rhea" id="RHEA:36847"/>
        <dbReference type="Rhea" id="RHEA-COMP:11060"/>
        <dbReference type="Rhea" id="RHEA-COMP:11061"/>
        <dbReference type="ChEBI" id="CHEBI:15378"/>
        <dbReference type="ChEBI" id="CHEBI:30013"/>
        <dbReference type="ChEBI" id="CHEBI:57692"/>
        <dbReference type="ChEBI" id="CHEBI:74257"/>
        <dbReference type="ChEBI" id="CHEBI:456215"/>
        <dbReference type="EC" id="2.7.1.180"/>
    </reaction>
</comment>
<evidence type="ECO:0000256" key="9">
    <source>
        <dbReference type="ARBA" id="ARBA00048540"/>
    </source>
</evidence>
<evidence type="ECO:0000256" key="3">
    <source>
        <dbReference type="ARBA" id="ARBA00022630"/>
    </source>
</evidence>